<dbReference type="Proteomes" id="UP000005744">
    <property type="component" value="Unassembled WGS sequence"/>
</dbReference>
<dbReference type="PANTHER" id="PTHR38459">
    <property type="entry name" value="PROPHAGE BACTOPRENOL-LINKED GLUCOSE TRANSLOCASE HOMOLOG"/>
    <property type="match status" value="1"/>
</dbReference>
<dbReference type="InterPro" id="IPR051401">
    <property type="entry name" value="GtrA_CellWall_Glycosyl"/>
</dbReference>
<dbReference type="RefSeq" id="WP_002690567.1">
    <property type="nucleotide sequence ID" value="NZ_JH600070.1"/>
</dbReference>
<dbReference type="OrthoDB" id="7060875at2"/>
<proteinExistence type="inferred from homology"/>
<keyword evidence="4 6" id="KW-1133">Transmembrane helix</keyword>
<dbReference type="EMBL" id="JH600070">
    <property type="protein sequence ID" value="EIJ43410.1"/>
    <property type="molecule type" value="Genomic_DNA"/>
</dbReference>
<evidence type="ECO:0000259" key="7">
    <source>
        <dbReference type="Pfam" id="PF04138"/>
    </source>
</evidence>
<name>I3CIG7_9GAMM</name>
<evidence type="ECO:0000256" key="4">
    <source>
        <dbReference type="ARBA" id="ARBA00022989"/>
    </source>
</evidence>
<feature type="transmembrane region" description="Helical" evidence="6">
    <location>
        <begin position="77"/>
        <end position="101"/>
    </location>
</feature>
<evidence type="ECO:0000313" key="8">
    <source>
        <dbReference type="EMBL" id="EIJ43410.1"/>
    </source>
</evidence>
<feature type="transmembrane region" description="Helical" evidence="6">
    <location>
        <begin position="31"/>
        <end position="56"/>
    </location>
</feature>
<evidence type="ECO:0000256" key="3">
    <source>
        <dbReference type="ARBA" id="ARBA00022692"/>
    </source>
</evidence>
<reference evidence="8 9" key="1">
    <citation type="submission" date="2011-11" db="EMBL/GenBank/DDBJ databases">
        <title>Improved High-Quality Draft sequence of Beggiatoa alba B18lD.</title>
        <authorList>
            <consortium name="US DOE Joint Genome Institute"/>
            <person name="Lucas S."/>
            <person name="Han J."/>
            <person name="Lapidus A."/>
            <person name="Cheng J.-F."/>
            <person name="Goodwin L."/>
            <person name="Pitluck S."/>
            <person name="Peters L."/>
            <person name="Mikhailova N."/>
            <person name="Held B."/>
            <person name="Detter J.C."/>
            <person name="Han C."/>
            <person name="Tapia R."/>
            <person name="Land M."/>
            <person name="Hauser L."/>
            <person name="Kyrpides N."/>
            <person name="Ivanova N."/>
            <person name="Pagani I."/>
            <person name="Samuel K."/>
            <person name="Teske A."/>
            <person name="Mueller J."/>
            <person name="Woyke T."/>
        </authorList>
    </citation>
    <scope>NUCLEOTIDE SEQUENCE [LARGE SCALE GENOMIC DNA]</scope>
    <source>
        <strain evidence="8 9">B18LD</strain>
    </source>
</reference>
<comment type="similarity">
    <text evidence="2">Belongs to the GtrA family.</text>
</comment>
<evidence type="ECO:0000256" key="2">
    <source>
        <dbReference type="ARBA" id="ARBA00009399"/>
    </source>
</evidence>
<evidence type="ECO:0000256" key="1">
    <source>
        <dbReference type="ARBA" id="ARBA00004141"/>
    </source>
</evidence>
<keyword evidence="9" id="KW-1185">Reference proteome</keyword>
<dbReference type="GO" id="GO:0000271">
    <property type="term" value="P:polysaccharide biosynthetic process"/>
    <property type="evidence" value="ECO:0007669"/>
    <property type="project" value="InterPro"/>
</dbReference>
<sequence length="138" mass="15582">MLKKAFFSTTFLKFLAVGGFAALVNFFSRIGFSYFVGYTVAIILAYCLGIVTAFIFNKLYVFNHKVGRRSHAEQFYYFFLINLVGLAQTLVISLLLAHYLLPALGITRAVEEIAHFIGICVPVFTSYLGHKYITFRPA</sequence>
<dbReference type="InterPro" id="IPR007267">
    <property type="entry name" value="GtrA_DPMS_TM"/>
</dbReference>
<comment type="subcellular location">
    <subcellularLocation>
        <location evidence="1">Membrane</location>
        <topology evidence="1">Multi-pass membrane protein</topology>
    </subcellularLocation>
</comment>
<organism evidence="8 9">
    <name type="scientific">Beggiatoa alba B18LD</name>
    <dbReference type="NCBI Taxonomy" id="395493"/>
    <lineage>
        <taxon>Bacteria</taxon>
        <taxon>Pseudomonadati</taxon>
        <taxon>Pseudomonadota</taxon>
        <taxon>Gammaproteobacteria</taxon>
        <taxon>Thiotrichales</taxon>
        <taxon>Thiotrichaceae</taxon>
        <taxon>Beggiatoa</taxon>
    </lineage>
</organism>
<dbReference type="eggNOG" id="COG2246">
    <property type="taxonomic scope" value="Bacteria"/>
</dbReference>
<accession>I3CIG7</accession>
<feature type="transmembrane region" description="Helical" evidence="6">
    <location>
        <begin position="113"/>
        <end position="133"/>
    </location>
</feature>
<evidence type="ECO:0000313" key="9">
    <source>
        <dbReference type="Proteomes" id="UP000005744"/>
    </source>
</evidence>
<dbReference type="Pfam" id="PF04138">
    <property type="entry name" value="GtrA_DPMS_TM"/>
    <property type="match status" value="1"/>
</dbReference>
<feature type="domain" description="GtrA/DPMS transmembrane" evidence="7">
    <location>
        <begin position="13"/>
        <end position="135"/>
    </location>
</feature>
<keyword evidence="5 6" id="KW-0472">Membrane</keyword>
<dbReference type="HOGENOM" id="CLU_121804_0_0_6"/>
<dbReference type="PANTHER" id="PTHR38459:SF1">
    <property type="entry name" value="PROPHAGE BACTOPRENOL-LINKED GLUCOSE TRANSLOCASE HOMOLOG"/>
    <property type="match status" value="1"/>
</dbReference>
<keyword evidence="3 6" id="KW-0812">Transmembrane</keyword>
<protein>
    <submittedName>
        <fullName evidence="8">Putative membrane protein</fullName>
    </submittedName>
</protein>
<dbReference type="STRING" id="395493.BegalDRAFT_2567"/>
<dbReference type="AlphaFoldDB" id="I3CIG7"/>
<evidence type="ECO:0000256" key="6">
    <source>
        <dbReference type="SAM" id="Phobius"/>
    </source>
</evidence>
<gene>
    <name evidence="8" type="ORF">BegalDRAFT_2567</name>
</gene>
<dbReference type="GO" id="GO:0005886">
    <property type="term" value="C:plasma membrane"/>
    <property type="evidence" value="ECO:0007669"/>
    <property type="project" value="TreeGrafter"/>
</dbReference>
<evidence type="ECO:0000256" key="5">
    <source>
        <dbReference type="ARBA" id="ARBA00023136"/>
    </source>
</evidence>